<comment type="caution">
    <text evidence="1">The sequence shown here is derived from an EMBL/GenBank/DDBJ whole genome shotgun (WGS) entry which is preliminary data.</text>
</comment>
<organism evidence="1 2">
    <name type="scientific">Nosema granulosis</name>
    <dbReference type="NCBI Taxonomy" id="83296"/>
    <lineage>
        <taxon>Eukaryota</taxon>
        <taxon>Fungi</taxon>
        <taxon>Fungi incertae sedis</taxon>
        <taxon>Microsporidia</taxon>
        <taxon>Nosematidae</taxon>
        <taxon>Nosema</taxon>
    </lineage>
</organism>
<reference evidence="1 2" key="1">
    <citation type="journal article" date="2020" name="Genome Biol. Evol.">
        <title>Comparative genomics of strictly vertically transmitted, feminizing microsporidia endosymbionts of amphipod crustaceans.</title>
        <authorList>
            <person name="Cormier A."/>
            <person name="Chebbi M.A."/>
            <person name="Giraud I."/>
            <person name="Wattier R."/>
            <person name="Teixeira M."/>
            <person name="Gilbert C."/>
            <person name="Rigaud T."/>
            <person name="Cordaux R."/>
        </authorList>
    </citation>
    <scope>NUCLEOTIDE SEQUENCE [LARGE SCALE GENOMIC DNA]</scope>
    <source>
        <strain evidence="1 2">Ou3-Ou53</strain>
    </source>
</reference>
<keyword evidence="2" id="KW-1185">Reference proteome</keyword>
<gene>
    <name evidence="1" type="ORF">NGRA_3042</name>
</gene>
<evidence type="ECO:0000313" key="1">
    <source>
        <dbReference type="EMBL" id="KAF9760730.1"/>
    </source>
</evidence>
<evidence type="ECO:0008006" key="3">
    <source>
        <dbReference type="Google" id="ProtNLM"/>
    </source>
</evidence>
<dbReference type="OrthoDB" id="2195731at2759"/>
<dbReference type="Proteomes" id="UP000740883">
    <property type="component" value="Unassembled WGS sequence"/>
</dbReference>
<sequence>MEDITNKTINMATAMKSLKEFTGTEEEDVELWLRESKLVTTLLNVNDRDTVKILVLKLKGKALSWATHLLNPEIGLPNWEEFLKMISKRFTTKHISDSILTRFMKPDIIRSRDEFTNILHDATVLYEKEQMIAQALWQKIIERSPAEIQGLLYQAACTATGWEQFVKTAEEVSWIAYPQSTVSQLSEEQVMNVSNTSPYQQQHRNIPYQQDQRKNCDLHGAGWHDTSECLR</sequence>
<evidence type="ECO:0000313" key="2">
    <source>
        <dbReference type="Proteomes" id="UP000740883"/>
    </source>
</evidence>
<protein>
    <recommendedName>
        <fullName evidence="3">Retrotransposon gag domain-containing protein</fullName>
    </recommendedName>
</protein>
<name>A0A9P6KXL2_9MICR</name>
<dbReference type="EMBL" id="SBJO01000535">
    <property type="protein sequence ID" value="KAF9760730.1"/>
    <property type="molecule type" value="Genomic_DNA"/>
</dbReference>
<accession>A0A9P6KXL2</accession>
<proteinExistence type="predicted"/>
<dbReference type="AlphaFoldDB" id="A0A9P6KXL2"/>